<dbReference type="SUPFAM" id="SSF55234">
    <property type="entry name" value="Cyanase C-terminal domain"/>
    <property type="match status" value="1"/>
</dbReference>
<dbReference type="InterPro" id="IPR010982">
    <property type="entry name" value="Lambda_DNA-bd_dom_sf"/>
</dbReference>
<sequence>MFAAKAERKLSFEDIGKRIGHDEVYVAAMFYGQTKPSQEELEKLSSVLNIPTSHLKEELGDQFFPDRGGLVDLPPSDPTLYRLLEIIKVYGYPLKAIIHEKFGDGIMSAIDFSAHVDKVPHPKGDRVKITLEGKFLSFAKW</sequence>
<comment type="function">
    <text evidence="1">Catalyzes the reaction of cyanate with bicarbonate to produce ammonia and carbon dioxide.</text>
</comment>
<dbReference type="PANTHER" id="PTHR34186:SF2">
    <property type="entry name" value="CYANATE HYDRATASE"/>
    <property type="match status" value="1"/>
</dbReference>
<organism evidence="6 7">
    <name type="scientific">Phycomyces blakesleeanus</name>
    <dbReference type="NCBI Taxonomy" id="4837"/>
    <lineage>
        <taxon>Eukaryota</taxon>
        <taxon>Fungi</taxon>
        <taxon>Fungi incertae sedis</taxon>
        <taxon>Mucoromycota</taxon>
        <taxon>Mucoromycotina</taxon>
        <taxon>Mucoromycetes</taxon>
        <taxon>Mucorales</taxon>
        <taxon>Phycomycetaceae</taxon>
        <taxon>Phycomyces</taxon>
    </lineage>
</organism>
<comment type="function">
    <text evidence="4">Transcriptional coactivator that stimulates GCN4-dependent transcriptional activity by bridging the DNA-binding region of GCN4 and TBP (SPT15), thereby recruiting TBP to GCN4-bound promoters. Involved in induction of the ribosome quality control (RQC) pathway; a pathway that degrades nascent peptide chains during problematic translation. Required to prevent stalled ribosomes from frameshifting.</text>
</comment>
<evidence type="ECO:0000256" key="3">
    <source>
        <dbReference type="ARBA" id="ARBA00023239"/>
    </source>
</evidence>
<protein>
    <submittedName>
        <fullName evidence="6">Cyanate hydratase</fullName>
    </submittedName>
</protein>
<dbReference type="Gene3D" id="3.30.1160.10">
    <property type="entry name" value="Cyanate lyase, C-terminal domain"/>
    <property type="match status" value="1"/>
</dbReference>
<feature type="domain" description="HTH cro/C1-type" evidence="5">
    <location>
        <begin position="7"/>
        <end position="55"/>
    </location>
</feature>
<evidence type="ECO:0000256" key="1">
    <source>
        <dbReference type="ARBA" id="ARBA00003561"/>
    </source>
</evidence>
<dbReference type="CDD" id="cd00093">
    <property type="entry name" value="HTH_XRE"/>
    <property type="match status" value="1"/>
</dbReference>
<keyword evidence="7" id="KW-1185">Reference proteome</keyword>
<evidence type="ECO:0000256" key="2">
    <source>
        <dbReference type="ARBA" id="ARBA00009802"/>
    </source>
</evidence>
<dbReference type="EMBL" id="JBCLYO010000002">
    <property type="protein sequence ID" value="KAL0092807.1"/>
    <property type="molecule type" value="Genomic_DNA"/>
</dbReference>
<dbReference type="HAMAP" id="MF_00535">
    <property type="entry name" value="Cyanate_hydrat"/>
    <property type="match status" value="1"/>
</dbReference>
<name>A0ABR3BA36_PHYBL</name>
<dbReference type="PANTHER" id="PTHR34186">
    <property type="entry name" value="CYANATE HYDRATASE"/>
    <property type="match status" value="1"/>
</dbReference>
<dbReference type="NCBIfam" id="TIGR00673">
    <property type="entry name" value="cynS"/>
    <property type="match status" value="1"/>
</dbReference>
<dbReference type="InterPro" id="IPR008076">
    <property type="entry name" value="Cyanase"/>
</dbReference>
<dbReference type="InterPro" id="IPR003712">
    <property type="entry name" value="Cyanate_lyase_C"/>
</dbReference>
<feature type="non-terminal residue" evidence="6">
    <location>
        <position position="141"/>
    </location>
</feature>
<dbReference type="Proteomes" id="UP001448207">
    <property type="component" value="Unassembled WGS sequence"/>
</dbReference>
<dbReference type="Pfam" id="PF01381">
    <property type="entry name" value="HTH_3"/>
    <property type="match status" value="1"/>
</dbReference>
<dbReference type="InterPro" id="IPR036581">
    <property type="entry name" value="Cyanate_lyase_C_sf"/>
</dbReference>
<proteinExistence type="inferred from homology"/>
<gene>
    <name evidence="6" type="ORF">J3Q64DRAFT_1654424</name>
</gene>
<evidence type="ECO:0000313" key="6">
    <source>
        <dbReference type="EMBL" id="KAL0092807.1"/>
    </source>
</evidence>
<evidence type="ECO:0000259" key="5">
    <source>
        <dbReference type="PROSITE" id="PS50943"/>
    </source>
</evidence>
<dbReference type="PIRSF" id="PIRSF001263">
    <property type="entry name" value="Cyanate_hydratas"/>
    <property type="match status" value="1"/>
</dbReference>
<dbReference type="NCBIfam" id="NF002773">
    <property type="entry name" value="PRK02866.1"/>
    <property type="match status" value="1"/>
</dbReference>
<evidence type="ECO:0000256" key="4">
    <source>
        <dbReference type="ARBA" id="ARBA00035107"/>
    </source>
</evidence>
<dbReference type="PROSITE" id="PS50943">
    <property type="entry name" value="HTH_CROC1"/>
    <property type="match status" value="1"/>
</dbReference>
<dbReference type="CDD" id="cd00559">
    <property type="entry name" value="Cyanase_C"/>
    <property type="match status" value="1"/>
</dbReference>
<accession>A0ABR3BA36</accession>
<evidence type="ECO:0000313" key="7">
    <source>
        <dbReference type="Proteomes" id="UP001448207"/>
    </source>
</evidence>
<dbReference type="Gene3D" id="1.10.260.40">
    <property type="entry name" value="lambda repressor-like DNA-binding domains"/>
    <property type="match status" value="1"/>
</dbReference>
<comment type="similarity">
    <text evidence="2">Belongs to the MBF1 family.</text>
</comment>
<dbReference type="InterPro" id="IPR001387">
    <property type="entry name" value="Cro/C1-type_HTH"/>
</dbReference>
<comment type="caution">
    <text evidence="6">The sequence shown here is derived from an EMBL/GenBank/DDBJ whole genome shotgun (WGS) entry which is preliminary data.</text>
</comment>
<reference evidence="6 7" key="1">
    <citation type="submission" date="2024-04" db="EMBL/GenBank/DDBJ databases">
        <title>Symmetric and asymmetric DNA N6-adenine methylation regulates different biological responses in Mucorales.</title>
        <authorList>
            <consortium name="Lawrence Berkeley National Laboratory"/>
            <person name="Lax C."/>
            <person name="Mondo S.J."/>
            <person name="Osorio-Concepcion M."/>
            <person name="Muszewska A."/>
            <person name="Corrochano-Luque M."/>
            <person name="Gutierrez G."/>
            <person name="Riley R."/>
            <person name="Lipzen A."/>
            <person name="Guo J."/>
            <person name="Hundley H."/>
            <person name="Amirebrahimi M."/>
            <person name="Ng V."/>
            <person name="Lorenzo-Gutierrez D."/>
            <person name="Binder U."/>
            <person name="Yang J."/>
            <person name="Song Y."/>
            <person name="Canovas D."/>
            <person name="Navarro E."/>
            <person name="Freitag M."/>
            <person name="Gabaldon T."/>
            <person name="Grigoriev I.V."/>
            <person name="Corrochano L.M."/>
            <person name="Nicolas F.E."/>
            <person name="Garre V."/>
        </authorList>
    </citation>
    <scope>NUCLEOTIDE SEQUENCE [LARGE SCALE GENOMIC DNA]</scope>
    <source>
        <strain evidence="6 7">L51</strain>
    </source>
</reference>
<dbReference type="Pfam" id="PF02560">
    <property type="entry name" value="Cyanate_lyase"/>
    <property type="match status" value="1"/>
</dbReference>
<keyword evidence="3" id="KW-0456">Lyase</keyword>
<dbReference type="SUPFAM" id="SSF47413">
    <property type="entry name" value="lambda repressor-like DNA-binding domains"/>
    <property type="match status" value="1"/>
</dbReference>
<dbReference type="SMART" id="SM01116">
    <property type="entry name" value="Cyanate_lyase"/>
    <property type="match status" value="1"/>
</dbReference>
<dbReference type="PRINTS" id="PR01693">
    <property type="entry name" value="CYANASE"/>
</dbReference>